<dbReference type="EMBL" id="MU842994">
    <property type="protein sequence ID" value="KAK2023591.1"/>
    <property type="molecule type" value="Genomic_DNA"/>
</dbReference>
<feature type="region of interest" description="Disordered" evidence="1">
    <location>
        <begin position="131"/>
        <end position="151"/>
    </location>
</feature>
<gene>
    <name evidence="2" type="ORF">LX32DRAFT_656848</name>
</gene>
<name>A0AAD9LVG7_9PEZI</name>
<keyword evidence="3" id="KW-1185">Reference proteome</keyword>
<reference evidence="2" key="1">
    <citation type="submission" date="2021-06" db="EMBL/GenBank/DDBJ databases">
        <title>Comparative genomics, transcriptomics and evolutionary studies reveal genomic signatures of adaptation to plant cell wall in hemibiotrophic fungi.</title>
        <authorList>
            <consortium name="DOE Joint Genome Institute"/>
            <person name="Baroncelli R."/>
            <person name="Diaz J.F."/>
            <person name="Benocci T."/>
            <person name="Peng M."/>
            <person name="Battaglia E."/>
            <person name="Haridas S."/>
            <person name="Andreopoulos W."/>
            <person name="Labutti K."/>
            <person name="Pangilinan J."/>
            <person name="Floch G.L."/>
            <person name="Makela M.R."/>
            <person name="Henrissat B."/>
            <person name="Grigoriev I.V."/>
            <person name="Crouch J.A."/>
            <person name="De Vries R.P."/>
            <person name="Sukno S.A."/>
            <person name="Thon M.R."/>
        </authorList>
    </citation>
    <scope>NUCLEOTIDE SEQUENCE</scope>
    <source>
        <strain evidence="2">MAFF235873</strain>
    </source>
</reference>
<evidence type="ECO:0000313" key="2">
    <source>
        <dbReference type="EMBL" id="KAK2023591.1"/>
    </source>
</evidence>
<evidence type="ECO:0000256" key="1">
    <source>
        <dbReference type="SAM" id="MobiDB-lite"/>
    </source>
</evidence>
<protein>
    <submittedName>
        <fullName evidence="2">Uncharacterized protein</fullName>
    </submittedName>
</protein>
<proteinExistence type="predicted"/>
<dbReference type="Proteomes" id="UP001232148">
    <property type="component" value="Unassembled WGS sequence"/>
</dbReference>
<organism evidence="2 3">
    <name type="scientific">Colletotrichum zoysiae</name>
    <dbReference type="NCBI Taxonomy" id="1216348"/>
    <lineage>
        <taxon>Eukaryota</taxon>
        <taxon>Fungi</taxon>
        <taxon>Dikarya</taxon>
        <taxon>Ascomycota</taxon>
        <taxon>Pezizomycotina</taxon>
        <taxon>Sordariomycetes</taxon>
        <taxon>Hypocreomycetidae</taxon>
        <taxon>Glomerellales</taxon>
        <taxon>Glomerellaceae</taxon>
        <taxon>Colletotrichum</taxon>
        <taxon>Colletotrichum graminicola species complex</taxon>
    </lineage>
</organism>
<dbReference type="AlphaFoldDB" id="A0AAD9LVG7"/>
<feature type="compositionally biased region" description="Polar residues" evidence="1">
    <location>
        <begin position="141"/>
        <end position="151"/>
    </location>
</feature>
<accession>A0AAD9LVG7</accession>
<comment type="caution">
    <text evidence="2">The sequence shown here is derived from an EMBL/GenBank/DDBJ whole genome shotgun (WGS) entry which is preliminary data.</text>
</comment>
<sequence length="229" mass="25075">MRRYQPTIKGVIPLDLISILNSADRMKASFSIHKHLGGWCTDEVQVIGKSGIARTTDGLGLQLSSMTTAEMTKVRPALEPFAGRGCARIKKVRESFHGRSGARQERAQGVCDGFDPQSIFITGKMARGRARHWHGEGEQAGSHTVTGSGRSVSLTEQTEEAWKLSGLGRPSFVRRFRSQSEVRHMYMVPMGSTVPTSEWICPIKVGEMQDHDIGHGNGGLLGNLCVLDD</sequence>
<evidence type="ECO:0000313" key="3">
    <source>
        <dbReference type="Proteomes" id="UP001232148"/>
    </source>
</evidence>